<gene>
    <name evidence="2" type="ORF">SAMN06265353_0506</name>
</gene>
<dbReference type="AlphaFoldDB" id="A0A285NRW4"/>
<dbReference type="EMBL" id="OBEN01000001">
    <property type="protein sequence ID" value="SNZ12252.1"/>
    <property type="molecule type" value="Genomic_DNA"/>
</dbReference>
<dbReference type="RefSeq" id="WP_096600731.1">
    <property type="nucleotide sequence ID" value="NZ_OBEN01000001.1"/>
</dbReference>
<dbReference type="CDD" id="cd02440">
    <property type="entry name" value="AdoMet_MTases"/>
    <property type="match status" value="1"/>
</dbReference>
<feature type="domain" description="Methyltransferase type 11" evidence="1">
    <location>
        <begin position="40"/>
        <end position="136"/>
    </location>
</feature>
<dbReference type="GO" id="GO:0032259">
    <property type="term" value="P:methylation"/>
    <property type="evidence" value="ECO:0007669"/>
    <property type="project" value="UniProtKB-KW"/>
</dbReference>
<evidence type="ECO:0000313" key="3">
    <source>
        <dbReference type="Proteomes" id="UP000218627"/>
    </source>
</evidence>
<keyword evidence="2" id="KW-0489">Methyltransferase</keyword>
<keyword evidence="2" id="KW-0808">Transferase</keyword>
<evidence type="ECO:0000259" key="1">
    <source>
        <dbReference type="Pfam" id="PF08241"/>
    </source>
</evidence>
<dbReference type="Proteomes" id="UP000218627">
    <property type="component" value="Unassembled WGS sequence"/>
</dbReference>
<organism evidence="2 3">
    <name type="scientific">Hydrogenobacter hydrogenophilus</name>
    <dbReference type="NCBI Taxonomy" id="35835"/>
    <lineage>
        <taxon>Bacteria</taxon>
        <taxon>Pseudomonadati</taxon>
        <taxon>Aquificota</taxon>
        <taxon>Aquificia</taxon>
        <taxon>Aquificales</taxon>
        <taxon>Aquificaceae</taxon>
        <taxon>Hydrogenobacter</taxon>
    </lineage>
</organism>
<name>A0A285NRW4_9AQUI</name>
<keyword evidence="3" id="KW-1185">Reference proteome</keyword>
<reference evidence="3" key="1">
    <citation type="submission" date="2017-09" db="EMBL/GenBank/DDBJ databases">
        <authorList>
            <person name="Varghese N."/>
            <person name="Submissions S."/>
        </authorList>
    </citation>
    <scope>NUCLEOTIDE SEQUENCE [LARGE SCALE GENOMIC DNA]</scope>
    <source>
        <strain evidence="3">DSM 2913</strain>
    </source>
</reference>
<dbReference type="OrthoDB" id="9784101at2"/>
<dbReference type="Gene3D" id="3.40.50.150">
    <property type="entry name" value="Vaccinia Virus protein VP39"/>
    <property type="match status" value="1"/>
</dbReference>
<dbReference type="InterPro" id="IPR013216">
    <property type="entry name" value="Methyltransf_11"/>
</dbReference>
<evidence type="ECO:0000313" key="2">
    <source>
        <dbReference type="EMBL" id="SNZ12252.1"/>
    </source>
</evidence>
<proteinExistence type="predicted"/>
<dbReference type="GO" id="GO:0008757">
    <property type="term" value="F:S-adenosylmethionine-dependent methyltransferase activity"/>
    <property type="evidence" value="ECO:0007669"/>
    <property type="project" value="InterPro"/>
</dbReference>
<dbReference type="PANTHER" id="PTHR43861">
    <property type="entry name" value="TRANS-ACONITATE 2-METHYLTRANSFERASE-RELATED"/>
    <property type="match status" value="1"/>
</dbReference>
<protein>
    <submittedName>
        <fullName evidence="2">Methyltransferase domain-containing protein</fullName>
    </submittedName>
</protein>
<dbReference type="InterPro" id="IPR029063">
    <property type="entry name" value="SAM-dependent_MTases_sf"/>
</dbReference>
<dbReference type="Pfam" id="PF08241">
    <property type="entry name" value="Methyltransf_11"/>
    <property type="match status" value="1"/>
</dbReference>
<dbReference type="SUPFAM" id="SSF53335">
    <property type="entry name" value="S-adenosyl-L-methionine-dependent methyltransferases"/>
    <property type="match status" value="1"/>
</dbReference>
<accession>A0A285NRW4</accession>
<sequence length="192" mass="22306">MTFKFPPENWQALLNPERQRWQSIEVFLEKVKPSQEEVWVDLGCGPGYFTIPLALKCKKVYAVDSEDKMLEICKQRVKESGLEEKVEFVKCSEKEVPLPDSIADRVLMANLLHELLYPSEFLYEVKRISKTNAQIILIDWHPITSPAGPPIEERIPEDKAVELLKKNGFLLTERLNVFPYHYFLVLSKEVKS</sequence>